<proteinExistence type="predicted"/>
<dbReference type="AlphaFoldDB" id="H3ZE75"/>
<name>H3ZE75_9ALTE</name>
<reference evidence="3 4" key="1">
    <citation type="journal article" date="2012" name="J. Bacteriol.">
        <title>Genome Sequence of Extracellular-Protease-Producing Alishewanella jeotgali Isolated from Traditional Korean Fermented Seafood.</title>
        <authorList>
            <person name="Jung J."/>
            <person name="Chun J."/>
            <person name="Park W."/>
        </authorList>
    </citation>
    <scope>NUCLEOTIDE SEQUENCE [LARGE SCALE GENOMIC DNA]</scope>
    <source>
        <strain evidence="3 4">KCTC 22429</strain>
    </source>
</reference>
<dbReference type="Pfam" id="PF01979">
    <property type="entry name" value="Amidohydro_1"/>
    <property type="match status" value="1"/>
</dbReference>
<dbReference type="Proteomes" id="UP000012046">
    <property type="component" value="Unassembled WGS sequence"/>
</dbReference>
<dbReference type="InterPro" id="IPR051781">
    <property type="entry name" value="Metallo-dep_Hydrolase"/>
</dbReference>
<dbReference type="Gene3D" id="3.20.20.140">
    <property type="entry name" value="Metal-dependent hydrolases"/>
    <property type="match status" value="1"/>
</dbReference>
<dbReference type="PANTHER" id="PTHR43135">
    <property type="entry name" value="ALPHA-D-RIBOSE 1-METHYLPHOSPHONATE 5-TRIPHOSPHATE DIPHOSPHATASE"/>
    <property type="match status" value="1"/>
</dbReference>
<feature type="signal peptide" evidence="1">
    <location>
        <begin position="1"/>
        <end position="21"/>
    </location>
</feature>
<dbReference type="STRING" id="1129374.AJE_08285"/>
<gene>
    <name evidence="3" type="ORF">AJE_08285</name>
</gene>
<organism evidence="3 4">
    <name type="scientific">Alishewanella jeotgali KCTC 22429</name>
    <dbReference type="NCBI Taxonomy" id="1129374"/>
    <lineage>
        <taxon>Bacteria</taxon>
        <taxon>Pseudomonadati</taxon>
        <taxon>Pseudomonadota</taxon>
        <taxon>Gammaproteobacteria</taxon>
        <taxon>Alteromonadales</taxon>
        <taxon>Alteromonadaceae</taxon>
        <taxon>Alishewanella</taxon>
    </lineage>
</organism>
<evidence type="ECO:0000313" key="4">
    <source>
        <dbReference type="Proteomes" id="UP000012046"/>
    </source>
</evidence>
<evidence type="ECO:0000259" key="2">
    <source>
        <dbReference type="Pfam" id="PF01979"/>
    </source>
</evidence>
<comment type="caution">
    <text evidence="3">The sequence shown here is derived from an EMBL/GenBank/DDBJ whole genome shotgun (WGS) entry which is preliminary data.</text>
</comment>
<dbReference type="CDD" id="cd01299">
    <property type="entry name" value="Met_dep_hydrolase_A"/>
    <property type="match status" value="1"/>
</dbReference>
<dbReference type="PANTHER" id="PTHR43135:SF3">
    <property type="entry name" value="ALPHA-D-RIBOSE 1-METHYLPHOSPHONATE 5-TRIPHOSPHATE DIPHOSPHATASE"/>
    <property type="match status" value="1"/>
</dbReference>
<dbReference type="InterPro" id="IPR011059">
    <property type="entry name" value="Metal-dep_hydrolase_composite"/>
</dbReference>
<dbReference type="EMBL" id="AHTH01000021">
    <property type="protein sequence ID" value="EHR41119.1"/>
    <property type="molecule type" value="Genomic_DNA"/>
</dbReference>
<accession>H3ZE75</accession>
<evidence type="ECO:0000313" key="3">
    <source>
        <dbReference type="EMBL" id="EHR41119.1"/>
    </source>
</evidence>
<feature type="domain" description="Amidohydrolase-related" evidence="2">
    <location>
        <begin position="76"/>
        <end position="426"/>
    </location>
</feature>
<dbReference type="InterPro" id="IPR032466">
    <property type="entry name" value="Metal_Hydrolase"/>
</dbReference>
<dbReference type="InterPro" id="IPR057744">
    <property type="entry name" value="OTAase-like"/>
</dbReference>
<keyword evidence="3" id="KW-0378">Hydrolase</keyword>
<dbReference type="SUPFAM" id="SSF51338">
    <property type="entry name" value="Composite domain of metallo-dependent hydrolases"/>
    <property type="match status" value="1"/>
</dbReference>
<dbReference type="SUPFAM" id="SSF51556">
    <property type="entry name" value="Metallo-dependent hydrolases"/>
    <property type="match status" value="1"/>
</dbReference>
<feature type="chain" id="PRO_5003591067" evidence="1">
    <location>
        <begin position="22"/>
        <end position="429"/>
    </location>
</feature>
<protein>
    <submittedName>
        <fullName evidence="3">Amidohydrolase</fullName>
    </submittedName>
</protein>
<evidence type="ECO:0000256" key="1">
    <source>
        <dbReference type="SAM" id="SignalP"/>
    </source>
</evidence>
<dbReference type="RefSeq" id="WP_008950476.1">
    <property type="nucleotide sequence ID" value="NZ_AHTH01000021.1"/>
</dbReference>
<keyword evidence="4" id="KW-1185">Reference proteome</keyword>
<dbReference type="InterPro" id="IPR006680">
    <property type="entry name" value="Amidohydro-rel"/>
</dbReference>
<keyword evidence="1" id="KW-0732">Signal</keyword>
<dbReference type="PATRIC" id="fig|1129374.4.peg.1650"/>
<dbReference type="Gene3D" id="2.30.40.10">
    <property type="entry name" value="Urease, subunit C, domain 1"/>
    <property type="match status" value="1"/>
</dbReference>
<dbReference type="eggNOG" id="COG1228">
    <property type="taxonomic scope" value="Bacteria"/>
</dbReference>
<sequence>MKTSLSVLTLACLTAFSLADAAATTYIHAGRLITAEHTQPLTEHTIIVDGNKIVGVERGYQTPTAGATLIDLRQHTVMPGLMDMHTHFSTQMSATSYGEGQRLNEADFALRGAVFAERTLLSGFTTVRELGDSHQVSVALRKAIAQGYVSGPRIFAAGKSLATTGGHADPTNGLAYLLQGDPGPKDGVINGADEARKAVRQRYKEGADLIKVTATGGVLSVAKSGMNPQFTDEELVAIVSTARDYGFKVAVHAHGKEGMQRAIKAGVDSIEHGTFMDKETMALMKKHGTYYVPTISAGKWVQQKAEIDGFFPDLVRPKAATIGPLIQQTFSEAYKAGVKIAFGTDAGVGAHGDNWREFVYMTEAGMPAMAAIQSATIEGARLLGMEQELGSIKVGKLADIIAVPGNPLQDIQLMGQVSFVMKDGQIYKQ</sequence>
<dbReference type="GO" id="GO:0016810">
    <property type="term" value="F:hydrolase activity, acting on carbon-nitrogen (but not peptide) bonds"/>
    <property type="evidence" value="ECO:0007669"/>
    <property type="project" value="InterPro"/>
</dbReference>